<feature type="region of interest" description="Disordered" evidence="1">
    <location>
        <begin position="108"/>
        <end position="134"/>
    </location>
</feature>
<sequence length="134" mass="15578">MHHDEIDQLLYYMASLVENADKRIVYKILHGTYKKALSKVLQTSSKSQKFINLLQKFIENKEIDEYLDLEDEFQQDHPPGTKRFKSTYKVSKLRLLAETRGFRQNGVRETAETSFAKSSRNAETAKPIKIAKLP</sequence>
<gene>
    <name evidence="2" type="ORF">RhiirA4_468225</name>
</gene>
<evidence type="ECO:0000313" key="2">
    <source>
        <dbReference type="EMBL" id="PKY51294.1"/>
    </source>
</evidence>
<comment type="caution">
    <text evidence="2">The sequence shown here is derived from an EMBL/GenBank/DDBJ whole genome shotgun (WGS) entry which is preliminary data.</text>
</comment>
<evidence type="ECO:0000256" key="1">
    <source>
        <dbReference type="SAM" id="MobiDB-lite"/>
    </source>
</evidence>
<proteinExistence type="predicted"/>
<keyword evidence="3" id="KW-1185">Reference proteome</keyword>
<evidence type="ECO:0000313" key="3">
    <source>
        <dbReference type="Proteomes" id="UP000234323"/>
    </source>
</evidence>
<dbReference type="EMBL" id="LLXI01000995">
    <property type="protein sequence ID" value="PKY51294.1"/>
    <property type="molecule type" value="Genomic_DNA"/>
</dbReference>
<dbReference type="AlphaFoldDB" id="A0A2I1GXN7"/>
<protein>
    <submittedName>
        <fullName evidence="2">Uncharacterized protein</fullName>
    </submittedName>
</protein>
<name>A0A2I1GXN7_9GLOM</name>
<accession>A0A2I1GXN7</accession>
<dbReference type="Proteomes" id="UP000234323">
    <property type="component" value="Unassembled WGS sequence"/>
</dbReference>
<reference evidence="2 3" key="1">
    <citation type="submission" date="2015-10" db="EMBL/GenBank/DDBJ databases">
        <title>Genome analyses suggest a sexual origin of heterokaryosis in a supposedly ancient asexual fungus.</title>
        <authorList>
            <person name="Ropars J."/>
            <person name="Sedzielewska K."/>
            <person name="Noel J."/>
            <person name="Charron P."/>
            <person name="Farinelli L."/>
            <person name="Marton T."/>
            <person name="Kruger M."/>
            <person name="Pelin A."/>
            <person name="Brachmann A."/>
            <person name="Corradi N."/>
        </authorList>
    </citation>
    <scope>NUCLEOTIDE SEQUENCE [LARGE SCALE GENOMIC DNA]</scope>
    <source>
        <strain evidence="2 3">A4</strain>
    </source>
</reference>
<dbReference type="VEuPathDB" id="FungiDB:FUN_016897"/>
<feature type="compositionally biased region" description="Polar residues" evidence="1">
    <location>
        <begin position="112"/>
        <end position="122"/>
    </location>
</feature>
<organism evidence="2 3">
    <name type="scientific">Rhizophagus irregularis</name>
    <dbReference type="NCBI Taxonomy" id="588596"/>
    <lineage>
        <taxon>Eukaryota</taxon>
        <taxon>Fungi</taxon>
        <taxon>Fungi incertae sedis</taxon>
        <taxon>Mucoromycota</taxon>
        <taxon>Glomeromycotina</taxon>
        <taxon>Glomeromycetes</taxon>
        <taxon>Glomerales</taxon>
        <taxon>Glomeraceae</taxon>
        <taxon>Rhizophagus</taxon>
    </lineage>
</organism>